<evidence type="ECO:0000313" key="2">
    <source>
        <dbReference type="EMBL" id="PRZ43556.1"/>
    </source>
</evidence>
<keyword evidence="3" id="KW-1185">Reference proteome</keyword>
<keyword evidence="1" id="KW-0472">Membrane</keyword>
<evidence type="ECO:0000313" key="3">
    <source>
        <dbReference type="Proteomes" id="UP000237752"/>
    </source>
</evidence>
<dbReference type="AlphaFoldDB" id="A0A2T1A4M7"/>
<evidence type="ECO:0000256" key="1">
    <source>
        <dbReference type="SAM" id="Phobius"/>
    </source>
</evidence>
<keyword evidence="1" id="KW-1133">Transmembrane helix</keyword>
<feature type="transmembrane region" description="Helical" evidence="1">
    <location>
        <begin position="65"/>
        <end position="83"/>
    </location>
</feature>
<feature type="transmembrane region" description="Helical" evidence="1">
    <location>
        <begin position="89"/>
        <end position="107"/>
    </location>
</feature>
<dbReference type="RefSeq" id="WP_202862372.1">
    <property type="nucleotide sequence ID" value="NZ_PVUE01000002.1"/>
</dbReference>
<dbReference type="Proteomes" id="UP000237752">
    <property type="component" value="Unassembled WGS sequence"/>
</dbReference>
<comment type="caution">
    <text evidence="2">The sequence shown here is derived from an EMBL/GenBank/DDBJ whole genome shotgun (WGS) entry which is preliminary data.</text>
</comment>
<proteinExistence type="predicted"/>
<dbReference type="Pfam" id="PF10939">
    <property type="entry name" value="DUF2631"/>
    <property type="match status" value="1"/>
</dbReference>
<accession>A0A2T1A4M7</accession>
<name>A0A2T1A4M7_9ACTN</name>
<protein>
    <submittedName>
        <fullName evidence="2">Uncharacterized protein DUF2631</fullName>
    </submittedName>
</protein>
<reference evidence="2 3" key="1">
    <citation type="submission" date="2018-03" db="EMBL/GenBank/DDBJ databases">
        <title>Genomic Encyclopedia of Archaeal and Bacterial Type Strains, Phase II (KMG-II): from individual species to whole genera.</title>
        <authorList>
            <person name="Goeker M."/>
        </authorList>
    </citation>
    <scope>NUCLEOTIDE SEQUENCE [LARGE SCALE GENOMIC DNA]</scope>
    <source>
        <strain evidence="2 3">DSM 100065</strain>
    </source>
</reference>
<sequence>MTNNPVIPDNDVHAQLLDEPNVEGPRHIATDDAPWEAAHGLTHDAGDDDPALWGWHHTFGKAARGAGWIIAVILLVMCIGNHEGHVEDLWLAVIALIMIAILIYDMVRRRKSWRS</sequence>
<gene>
    <name evidence="2" type="ORF">CLV47_102244</name>
</gene>
<organism evidence="2 3">
    <name type="scientific">Antricoccus suffuscus</name>
    <dbReference type="NCBI Taxonomy" id="1629062"/>
    <lineage>
        <taxon>Bacteria</taxon>
        <taxon>Bacillati</taxon>
        <taxon>Actinomycetota</taxon>
        <taxon>Actinomycetes</taxon>
        <taxon>Geodermatophilales</taxon>
        <taxon>Antricoccaceae</taxon>
        <taxon>Antricoccus</taxon>
    </lineage>
</organism>
<dbReference type="InterPro" id="IPR024341">
    <property type="entry name" value="DUF2631"/>
</dbReference>
<keyword evidence="1" id="KW-0812">Transmembrane</keyword>
<dbReference type="EMBL" id="PVUE01000002">
    <property type="protein sequence ID" value="PRZ43556.1"/>
    <property type="molecule type" value="Genomic_DNA"/>
</dbReference>